<evidence type="ECO:0000259" key="5">
    <source>
        <dbReference type="PROSITE" id="PS51041"/>
    </source>
</evidence>
<name>A0A7R8Z2A3_HERIL</name>
<dbReference type="FunCoup" id="A0A7R8Z2A3">
    <property type="interactions" value="45"/>
</dbReference>
<accession>A0A7R8Z2A3</accession>
<dbReference type="SUPFAM" id="SSF82153">
    <property type="entry name" value="FAS1 domain"/>
    <property type="match status" value="4"/>
</dbReference>
<feature type="signal peptide" evidence="3">
    <location>
        <begin position="1"/>
        <end position="24"/>
    </location>
</feature>
<feature type="chain" id="PRO_5031026310" description="Transforming growth factor-beta-induced protein ig-h3" evidence="3">
    <location>
        <begin position="25"/>
        <end position="819"/>
    </location>
</feature>
<dbReference type="InterPro" id="IPR011489">
    <property type="entry name" value="EMI_domain"/>
</dbReference>
<protein>
    <recommendedName>
        <fullName evidence="8">Transforming growth factor-beta-induced protein ig-h3</fullName>
    </recommendedName>
</protein>
<dbReference type="GO" id="GO:0005615">
    <property type="term" value="C:extracellular space"/>
    <property type="evidence" value="ECO:0007669"/>
    <property type="project" value="TreeGrafter"/>
</dbReference>
<feature type="domain" description="FAS1" evidence="4">
    <location>
        <begin position="516"/>
        <end position="658"/>
    </location>
</feature>
<evidence type="ECO:0000256" key="3">
    <source>
        <dbReference type="SAM" id="SignalP"/>
    </source>
</evidence>
<dbReference type="Gene3D" id="2.30.180.10">
    <property type="entry name" value="FAS1 domain"/>
    <property type="match status" value="4"/>
</dbReference>
<dbReference type="PANTHER" id="PTHR10900:SF77">
    <property type="entry name" value="FI19380P1"/>
    <property type="match status" value="1"/>
</dbReference>
<evidence type="ECO:0008006" key="8">
    <source>
        <dbReference type="Google" id="ProtNLM"/>
    </source>
</evidence>
<dbReference type="GO" id="GO:0030198">
    <property type="term" value="P:extracellular matrix organization"/>
    <property type="evidence" value="ECO:0007669"/>
    <property type="project" value="TreeGrafter"/>
</dbReference>
<dbReference type="GO" id="GO:0031012">
    <property type="term" value="C:extracellular matrix"/>
    <property type="evidence" value="ECO:0007669"/>
    <property type="project" value="TreeGrafter"/>
</dbReference>
<organism evidence="6 7">
    <name type="scientific">Hermetia illucens</name>
    <name type="common">Black soldier fly</name>
    <dbReference type="NCBI Taxonomy" id="343691"/>
    <lineage>
        <taxon>Eukaryota</taxon>
        <taxon>Metazoa</taxon>
        <taxon>Ecdysozoa</taxon>
        <taxon>Arthropoda</taxon>
        <taxon>Hexapoda</taxon>
        <taxon>Insecta</taxon>
        <taxon>Pterygota</taxon>
        <taxon>Neoptera</taxon>
        <taxon>Endopterygota</taxon>
        <taxon>Diptera</taxon>
        <taxon>Brachycera</taxon>
        <taxon>Stratiomyomorpha</taxon>
        <taxon>Stratiomyidae</taxon>
        <taxon>Hermetiinae</taxon>
        <taxon>Hermetia</taxon>
    </lineage>
</organism>
<feature type="domain" description="EMI" evidence="5">
    <location>
        <begin position="106"/>
        <end position="203"/>
    </location>
</feature>
<sequence length="819" mass="92295">MLKSVLLLGTILLVLVVNRIECQAYDQDADFGFSAEGRTEAPAEEEHENPFEVDVIETGGNPQNPVSETDPNFFFHHSIPFFENYPFFSTFGGFGFTKRKEPWWKGPNVCTERKEDIEDDKDTEIEGVEDVAGTGDAEVIRKPSPIFGGLLFSVNSCTEKPHKHVCKQVVSKNGAKKTMTVTHQCCHGYGRAPNADVTAPCEKIDLKSIVLTAEEMGAKEFIKTARNNGLEEKLLSNITLFLPTDQAFTEFSEQMFENNLVVLPLRRTRRAADSSGITTKDLALYHMVDGWVNIQDVKNEELLQTNFDNATIRINIFPRPPNSKHYEYPFRYTANCAPIVKANRVTTNGIVHVVDKVLSPVTMNVMDIIRSRSDMAVLRTILEKTKMNELLEGDKPVTIFAPTDKAFEKLDMHLRRTLKEGRGCATNILKNHILDLTFCSVAAVADAKTTAYNLMGQAMVFERSRMDDKKLQGTEVSDLAGVQDIIINGEARILETDLMGTNGVIHIVDTIMPTDTALPVSSLLEKKNLTIFKKLIEASNLQDEYDDLNNVTFFAPSDRALEGSKWAKELEQNPEGLKGNEELKTFLGYHVVEPMIKTCDLSEKMMPTRSGLPLRVNLYSTHALFNNVMNRATVNCARLVHFDDESCGSVLHQVDKILAPPEKNLLEILESNPNYSMFYKLIQDANLTHLLRKEDDSFTLLVPKNDVFLEVEDYFKNLPENRAALEALVKSHIVNDVICCAGIIPTNWPFVRTIETINNRKLRLSRDRRPKIENAGVTKCDIIGKNGIIHEINDVIANVEQQRPPQSHNFHDIEDIFFK</sequence>
<dbReference type="InterPro" id="IPR050904">
    <property type="entry name" value="Adhesion/Biosynth-related"/>
</dbReference>
<evidence type="ECO:0000313" key="6">
    <source>
        <dbReference type="EMBL" id="CAD7093381.1"/>
    </source>
</evidence>
<dbReference type="OrthoDB" id="286301at2759"/>
<dbReference type="InterPro" id="IPR000782">
    <property type="entry name" value="FAS1_domain"/>
</dbReference>
<dbReference type="InterPro" id="IPR036378">
    <property type="entry name" value="FAS1_dom_sf"/>
</dbReference>
<dbReference type="GO" id="GO:0007155">
    <property type="term" value="P:cell adhesion"/>
    <property type="evidence" value="ECO:0007669"/>
    <property type="project" value="TreeGrafter"/>
</dbReference>
<dbReference type="GO" id="GO:0050839">
    <property type="term" value="F:cell adhesion molecule binding"/>
    <property type="evidence" value="ECO:0007669"/>
    <property type="project" value="TreeGrafter"/>
</dbReference>
<feature type="domain" description="FAS1" evidence="4">
    <location>
        <begin position="662"/>
        <end position="796"/>
    </location>
</feature>
<dbReference type="EMBL" id="LR899014">
    <property type="protein sequence ID" value="CAD7093381.1"/>
    <property type="molecule type" value="Genomic_DNA"/>
</dbReference>
<feature type="domain" description="FAS1" evidence="4">
    <location>
        <begin position="205"/>
        <end position="358"/>
    </location>
</feature>
<dbReference type="OMA" id="IRINEFY"/>
<dbReference type="FunFam" id="2.30.180.10:FF:000023">
    <property type="entry name" value="periostin isoform X2"/>
    <property type="match status" value="1"/>
</dbReference>
<evidence type="ECO:0000259" key="4">
    <source>
        <dbReference type="PROSITE" id="PS50213"/>
    </source>
</evidence>
<dbReference type="FunFam" id="2.30.180.10:FF:000031">
    <property type="entry name" value="periostin isoform X1"/>
    <property type="match status" value="1"/>
</dbReference>
<feature type="domain" description="FAS1" evidence="4">
    <location>
        <begin position="362"/>
        <end position="512"/>
    </location>
</feature>
<keyword evidence="7" id="KW-1185">Reference proteome</keyword>
<dbReference type="PROSITE" id="PS51041">
    <property type="entry name" value="EMI"/>
    <property type="match status" value="1"/>
</dbReference>
<dbReference type="PROSITE" id="PS50213">
    <property type="entry name" value="FAS1"/>
    <property type="match status" value="4"/>
</dbReference>
<evidence type="ECO:0000256" key="1">
    <source>
        <dbReference type="ARBA" id="ARBA00022729"/>
    </source>
</evidence>
<proteinExistence type="predicted"/>
<dbReference type="SMART" id="SM00554">
    <property type="entry name" value="FAS1"/>
    <property type="match status" value="4"/>
</dbReference>
<keyword evidence="1 3" id="KW-0732">Signal</keyword>
<dbReference type="InParanoid" id="A0A7R8Z2A3"/>
<keyword evidence="2" id="KW-1015">Disulfide bond</keyword>
<dbReference type="Pfam" id="PF02469">
    <property type="entry name" value="Fasciclin"/>
    <property type="match status" value="4"/>
</dbReference>
<evidence type="ECO:0000313" key="7">
    <source>
        <dbReference type="Proteomes" id="UP000594454"/>
    </source>
</evidence>
<dbReference type="Proteomes" id="UP000594454">
    <property type="component" value="Chromosome 6"/>
</dbReference>
<dbReference type="AlphaFoldDB" id="A0A7R8Z2A3"/>
<dbReference type="FunFam" id="2.30.180.10:FF:000025">
    <property type="entry name" value="Midline fasciclin, isoform F"/>
    <property type="match status" value="1"/>
</dbReference>
<evidence type="ECO:0000256" key="2">
    <source>
        <dbReference type="ARBA" id="ARBA00023157"/>
    </source>
</evidence>
<reference evidence="6 7" key="1">
    <citation type="submission" date="2020-11" db="EMBL/GenBank/DDBJ databases">
        <authorList>
            <person name="Wallbank WR R."/>
            <person name="Pardo Diaz C."/>
            <person name="Kozak K."/>
            <person name="Martin S."/>
            <person name="Jiggins C."/>
            <person name="Moest M."/>
            <person name="Warren A I."/>
            <person name="Generalovic N T."/>
            <person name="Byers J.R.P. K."/>
            <person name="Montejo-Kovacevich G."/>
            <person name="Yen C E."/>
        </authorList>
    </citation>
    <scope>NUCLEOTIDE SEQUENCE [LARGE SCALE GENOMIC DNA]</scope>
</reference>
<gene>
    <name evidence="6" type="ORF">HERILL_LOCUS15666</name>
</gene>
<dbReference type="PANTHER" id="PTHR10900">
    <property type="entry name" value="PERIOSTIN-RELATED"/>
    <property type="match status" value="1"/>
</dbReference>